<name>A0A9E6XUV3_9ACTN</name>
<dbReference type="SUPFAM" id="SSF101790">
    <property type="entry name" value="Aminomethyltransferase beta-barrel domain"/>
    <property type="match status" value="1"/>
</dbReference>
<feature type="binding site" evidence="1">
    <location>
        <position position="202"/>
    </location>
    <ligand>
        <name>substrate</name>
    </ligand>
</feature>
<dbReference type="GO" id="GO:0005829">
    <property type="term" value="C:cytosol"/>
    <property type="evidence" value="ECO:0007669"/>
    <property type="project" value="TreeGrafter"/>
</dbReference>
<dbReference type="AlphaFoldDB" id="A0A9E6XUV3"/>
<dbReference type="EMBL" id="CP087164">
    <property type="protein sequence ID" value="UGS34207.1"/>
    <property type="molecule type" value="Genomic_DNA"/>
</dbReference>
<dbReference type="GO" id="GO:0004047">
    <property type="term" value="F:aminomethyltransferase activity"/>
    <property type="evidence" value="ECO:0007669"/>
    <property type="project" value="UniProtKB-EC"/>
</dbReference>
<organism evidence="4 5">
    <name type="scientific">Capillimicrobium parvum</name>
    <dbReference type="NCBI Taxonomy" id="2884022"/>
    <lineage>
        <taxon>Bacteria</taxon>
        <taxon>Bacillati</taxon>
        <taxon>Actinomycetota</taxon>
        <taxon>Thermoleophilia</taxon>
        <taxon>Solirubrobacterales</taxon>
        <taxon>Capillimicrobiaceae</taxon>
        <taxon>Capillimicrobium</taxon>
    </lineage>
</organism>
<evidence type="ECO:0000256" key="1">
    <source>
        <dbReference type="PIRSR" id="PIRSR006487-1"/>
    </source>
</evidence>
<feature type="domain" description="GCVT N-terminal" evidence="2">
    <location>
        <begin position="21"/>
        <end position="269"/>
    </location>
</feature>
<dbReference type="InterPro" id="IPR027266">
    <property type="entry name" value="TrmE/GcvT-like"/>
</dbReference>
<dbReference type="PIRSF" id="PIRSF006487">
    <property type="entry name" value="GcvT"/>
    <property type="match status" value="1"/>
</dbReference>
<keyword evidence="4" id="KW-0808">Transferase</keyword>
<dbReference type="KEGG" id="sbae:DSM104329_00580"/>
<dbReference type="PANTHER" id="PTHR43757">
    <property type="entry name" value="AMINOMETHYLTRANSFERASE"/>
    <property type="match status" value="1"/>
</dbReference>
<dbReference type="EC" id="2.1.2.10" evidence="4"/>
<gene>
    <name evidence="4" type="primary">gcvT_1</name>
    <name evidence="4" type="ORF">DSM104329_00580</name>
</gene>
<dbReference type="InterPro" id="IPR028896">
    <property type="entry name" value="GcvT/YgfZ/DmdA"/>
</dbReference>
<sequence>MSTTELHKTAFDAVQREETDSWTDWEGWAWAADFGDPVAEHHATRNACNMWDESALRKWDIRGRDALALADAVFTNDMAALEIGQVRYGAMCDEQGQMIMDGTIFKLADDHCFSITSYDSDIEQFRAVAADRGLDAAIEDRTAAMPHLQVQGPLCREVLGPITEGADVGSLRYFRFVPEGVTVGGVPVMLSRTGYSGELGFELYCAPEDAEKLWRAVKEAGEPHGIRPIGLSAIETLRIESGLLFPDIDYFPHQTDPLEVRLDNVVKLDSGDYVGREALRAIASAGTPRLLTTLRIEGDTVPEYGAAVTQDGRDAGILRSPCQSPTFDDQVIGMAAIDRELNEVGREVQVALGSGTVTATVAEFPLYDPQKKRPRS</sequence>
<keyword evidence="5" id="KW-1185">Reference proteome</keyword>
<dbReference type="InterPro" id="IPR029043">
    <property type="entry name" value="GcvT/YgfZ_C"/>
</dbReference>
<evidence type="ECO:0000313" key="4">
    <source>
        <dbReference type="EMBL" id="UGS34207.1"/>
    </source>
</evidence>
<dbReference type="InterPro" id="IPR006222">
    <property type="entry name" value="GCVT_N"/>
</dbReference>
<accession>A0A9E6XUV3</accession>
<dbReference type="Pfam" id="PF01571">
    <property type="entry name" value="GCV_T"/>
    <property type="match status" value="1"/>
</dbReference>
<dbReference type="InterPro" id="IPR013977">
    <property type="entry name" value="GcvT_C"/>
</dbReference>
<evidence type="ECO:0000259" key="2">
    <source>
        <dbReference type="Pfam" id="PF01571"/>
    </source>
</evidence>
<dbReference type="SUPFAM" id="SSF103025">
    <property type="entry name" value="Folate-binding domain"/>
    <property type="match status" value="1"/>
</dbReference>
<evidence type="ECO:0000259" key="3">
    <source>
        <dbReference type="Pfam" id="PF08669"/>
    </source>
</evidence>
<feature type="domain" description="Aminomethyltransferase C-terminal" evidence="3">
    <location>
        <begin position="291"/>
        <end position="368"/>
    </location>
</feature>
<proteinExistence type="predicted"/>
<evidence type="ECO:0000313" key="5">
    <source>
        <dbReference type="Proteomes" id="UP001162834"/>
    </source>
</evidence>
<protein>
    <submittedName>
        <fullName evidence="4">Aminomethyltransferase</fullName>
        <ecNumber evidence="4">2.1.2.10</ecNumber>
    </submittedName>
</protein>
<dbReference type="Pfam" id="PF08669">
    <property type="entry name" value="GCV_T_C"/>
    <property type="match status" value="1"/>
</dbReference>
<reference evidence="4" key="1">
    <citation type="journal article" date="2022" name="Int. J. Syst. Evol. Microbiol.">
        <title>Pseudomonas aegrilactucae sp. nov. and Pseudomonas morbosilactucae sp. nov., pathogens causing bacterial rot of lettuce in Japan.</title>
        <authorList>
            <person name="Sawada H."/>
            <person name="Fujikawa T."/>
            <person name="Satou M."/>
        </authorList>
    </citation>
    <scope>NUCLEOTIDE SEQUENCE</scope>
    <source>
        <strain evidence="4">0166_1</strain>
    </source>
</reference>
<dbReference type="Proteomes" id="UP001162834">
    <property type="component" value="Chromosome"/>
</dbReference>
<dbReference type="Gene3D" id="3.30.1360.120">
    <property type="entry name" value="Probable tRNA modification gtpase trme, domain 1"/>
    <property type="match status" value="1"/>
</dbReference>
<dbReference type="PANTHER" id="PTHR43757:SF2">
    <property type="entry name" value="AMINOMETHYLTRANSFERASE, MITOCHONDRIAL"/>
    <property type="match status" value="1"/>
</dbReference>